<name>A0AA38J5X6_9CUCU</name>
<keyword evidence="2" id="KW-1185">Reference proteome</keyword>
<sequence>MSTEKSVRVRVKVYDNTTSIYSQDIEISNGEGTFVVPAILADSDIIALQAELVSVDSKEIESHYVLAREPIHKWNSSSDCYLLIEGVEHTLQPEEEAHVAILSTCPCERDLHYVITTDGRVTDWAQRRYEDPVPPATSASAGAVCRLNFRLVTTY</sequence>
<comment type="caution">
    <text evidence="1">The sequence shown here is derived from an EMBL/GenBank/DDBJ whole genome shotgun (WGS) entry which is preliminary data.</text>
</comment>
<dbReference type="Proteomes" id="UP001168821">
    <property type="component" value="Unassembled WGS sequence"/>
</dbReference>
<reference evidence="1" key="1">
    <citation type="journal article" date="2023" name="G3 (Bethesda)">
        <title>Whole genome assemblies of Zophobas morio and Tenebrio molitor.</title>
        <authorList>
            <person name="Kaur S."/>
            <person name="Stinson S.A."/>
            <person name="diCenzo G.C."/>
        </authorList>
    </citation>
    <scope>NUCLEOTIDE SEQUENCE</scope>
    <source>
        <strain evidence="1">QUZm001</strain>
    </source>
</reference>
<protein>
    <submittedName>
        <fullName evidence="1">Uncharacterized protein</fullName>
    </submittedName>
</protein>
<organism evidence="1 2">
    <name type="scientific">Zophobas morio</name>
    <dbReference type="NCBI Taxonomy" id="2755281"/>
    <lineage>
        <taxon>Eukaryota</taxon>
        <taxon>Metazoa</taxon>
        <taxon>Ecdysozoa</taxon>
        <taxon>Arthropoda</taxon>
        <taxon>Hexapoda</taxon>
        <taxon>Insecta</taxon>
        <taxon>Pterygota</taxon>
        <taxon>Neoptera</taxon>
        <taxon>Endopterygota</taxon>
        <taxon>Coleoptera</taxon>
        <taxon>Polyphaga</taxon>
        <taxon>Cucujiformia</taxon>
        <taxon>Tenebrionidae</taxon>
        <taxon>Zophobas</taxon>
    </lineage>
</organism>
<gene>
    <name evidence="1" type="ORF">Zmor_001789</name>
</gene>
<dbReference type="AlphaFoldDB" id="A0AA38J5X6"/>
<evidence type="ECO:0000313" key="2">
    <source>
        <dbReference type="Proteomes" id="UP001168821"/>
    </source>
</evidence>
<dbReference type="EMBL" id="JALNTZ010000001">
    <property type="protein sequence ID" value="KAJ3666341.1"/>
    <property type="molecule type" value="Genomic_DNA"/>
</dbReference>
<accession>A0AA38J5X6</accession>
<evidence type="ECO:0000313" key="1">
    <source>
        <dbReference type="EMBL" id="KAJ3666341.1"/>
    </source>
</evidence>
<proteinExistence type="predicted"/>